<evidence type="ECO:0000313" key="10">
    <source>
        <dbReference type="Proteomes" id="UP000087766"/>
    </source>
</evidence>
<accession>A0A3Q0F028</accession>
<feature type="binding site" evidence="8">
    <location>
        <position position="140"/>
    </location>
    <ligand>
        <name>UDP-alpha-D-glucose</name>
        <dbReference type="ChEBI" id="CHEBI:58885"/>
    </ligand>
</feature>
<keyword evidence="5 9" id="KW-1133">Transmembrane helix</keyword>
<evidence type="ECO:0000256" key="1">
    <source>
        <dbReference type="ARBA" id="ARBA00004127"/>
    </source>
</evidence>
<gene>
    <name evidence="11" type="primary">LOC111241796</name>
</gene>
<dbReference type="Pfam" id="PF03552">
    <property type="entry name" value="Cellulose_synt"/>
    <property type="match status" value="1"/>
</dbReference>
<sequence length="257" mass="29754">MRSGEQHSLFETRKDRARHIRRFYAVSVFLAICFVWAFRLSHIPANGEAGQWAWLGLFLAELWSGIYWLFYQALRWNMLFRTTFPDKLSQRYESRLPGVDIFVFTADAAVEPPLMVINTVLSVMAYDYPAEKLSVYLSDDGCSEITFYALLEASSFAKHWVPFCKRFKVEPRSPAAFFNNTHASTKSQDHNYDLRSCANPNTSMKHSERITLTPERVRPASLEYESRAITTCNYWPIISQDSPTKRSQDSPTKRNCC</sequence>
<evidence type="ECO:0000256" key="9">
    <source>
        <dbReference type="SAM" id="Phobius"/>
    </source>
</evidence>
<dbReference type="PANTHER" id="PTHR13301">
    <property type="entry name" value="X-BOX TRANSCRIPTION FACTOR-RELATED"/>
    <property type="match status" value="1"/>
</dbReference>
<keyword evidence="2" id="KW-0328">Glycosyltransferase</keyword>
<dbReference type="Gene3D" id="3.90.550.10">
    <property type="entry name" value="Spore Coat Polysaccharide Biosynthesis Protein SpsA, Chain A"/>
    <property type="match status" value="1"/>
</dbReference>
<comment type="subcellular location">
    <subcellularLocation>
        <location evidence="1">Endomembrane system</location>
        <topology evidence="1">Multi-pass membrane protein</topology>
    </subcellularLocation>
</comment>
<feature type="transmembrane region" description="Helical" evidence="9">
    <location>
        <begin position="21"/>
        <end position="40"/>
    </location>
</feature>
<dbReference type="GO" id="GO:0030244">
    <property type="term" value="P:cellulose biosynthetic process"/>
    <property type="evidence" value="ECO:0007669"/>
    <property type="project" value="InterPro"/>
</dbReference>
<keyword evidence="7" id="KW-0961">Cell wall biogenesis/degradation</keyword>
<keyword evidence="6 9" id="KW-0472">Membrane</keyword>
<feature type="binding site" evidence="8">
    <location>
        <position position="111"/>
    </location>
    <ligand>
        <name>UDP-alpha-D-glucose</name>
        <dbReference type="ChEBI" id="CHEBI:58885"/>
    </ligand>
</feature>
<organism evidence="10 11">
    <name type="scientific">Vigna radiata var. radiata</name>
    <name type="common">Mung bean</name>
    <name type="synonym">Phaseolus aureus</name>
    <dbReference type="NCBI Taxonomy" id="3916"/>
    <lineage>
        <taxon>Eukaryota</taxon>
        <taxon>Viridiplantae</taxon>
        <taxon>Streptophyta</taxon>
        <taxon>Embryophyta</taxon>
        <taxon>Tracheophyta</taxon>
        <taxon>Spermatophyta</taxon>
        <taxon>Magnoliopsida</taxon>
        <taxon>eudicotyledons</taxon>
        <taxon>Gunneridae</taxon>
        <taxon>Pentapetalae</taxon>
        <taxon>rosids</taxon>
        <taxon>fabids</taxon>
        <taxon>Fabales</taxon>
        <taxon>Fabaceae</taxon>
        <taxon>Papilionoideae</taxon>
        <taxon>50 kb inversion clade</taxon>
        <taxon>NPAAA clade</taxon>
        <taxon>indigoferoid/millettioid clade</taxon>
        <taxon>Phaseoleae</taxon>
        <taxon>Vigna</taxon>
    </lineage>
</organism>
<evidence type="ECO:0000256" key="6">
    <source>
        <dbReference type="ARBA" id="ARBA00023136"/>
    </source>
</evidence>
<dbReference type="InterPro" id="IPR029044">
    <property type="entry name" value="Nucleotide-diphossugar_trans"/>
</dbReference>
<dbReference type="GO" id="GO:0071555">
    <property type="term" value="P:cell wall organization"/>
    <property type="evidence" value="ECO:0007669"/>
    <property type="project" value="UniProtKB-KW"/>
</dbReference>
<feature type="transmembrane region" description="Helical" evidence="9">
    <location>
        <begin position="52"/>
        <end position="71"/>
    </location>
</feature>
<reference evidence="11" key="2">
    <citation type="submission" date="2025-08" db="UniProtKB">
        <authorList>
            <consortium name="RefSeq"/>
        </authorList>
    </citation>
    <scope>IDENTIFICATION</scope>
    <source>
        <tissue evidence="11">Leaf</tissue>
    </source>
</reference>
<keyword evidence="4 9" id="KW-0812">Transmembrane</keyword>
<dbReference type="GO" id="GO:0012505">
    <property type="term" value="C:endomembrane system"/>
    <property type="evidence" value="ECO:0007669"/>
    <property type="project" value="UniProtKB-SubCell"/>
</dbReference>
<evidence type="ECO:0000256" key="4">
    <source>
        <dbReference type="ARBA" id="ARBA00022692"/>
    </source>
</evidence>
<reference evidence="10" key="1">
    <citation type="journal article" date="2014" name="Nat. Commun.">
        <title>Genome sequence of mungbean and insights into evolution within Vigna species.</title>
        <authorList>
            <person name="Kang Y.J."/>
            <person name="Kim S.K."/>
            <person name="Kim M.Y."/>
            <person name="Lestari P."/>
            <person name="Kim K.H."/>
            <person name="Ha B.K."/>
            <person name="Jun T.H."/>
            <person name="Hwang W.J."/>
            <person name="Lee T."/>
            <person name="Lee J."/>
            <person name="Shim S."/>
            <person name="Yoon M.Y."/>
            <person name="Jang Y.E."/>
            <person name="Han K.S."/>
            <person name="Taeprayoon P."/>
            <person name="Yoon N."/>
            <person name="Somta P."/>
            <person name="Tanya P."/>
            <person name="Kim K.S."/>
            <person name="Gwag J.G."/>
            <person name="Moon J.K."/>
            <person name="Lee Y.H."/>
            <person name="Park B.S."/>
            <person name="Bombarely A."/>
            <person name="Doyle J.J."/>
            <person name="Jackson S.A."/>
            <person name="Schafleitner R."/>
            <person name="Srinives P."/>
            <person name="Varshney R.K."/>
            <person name="Lee S.H."/>
        </authorList>
    </citation>
    <scope>NUCLEOTIDE SEQUENCE [LARGE SCALE GENOMIC DNA]</scope>
    <source>
        <strain evidence="10">cv. VC1973A</strain>
    </source>
</reference>
<dbReference type="Proteomes" id="UP000087766">
    <property type="component" value="Chromosome 6"/>
</dbReference>
<evidence type="ECO:0000256" key="3">
    <source>
        <dbReference type="ARBA" id="ARBA00022679"/>
    </source>
</evidence>
<dbReference type="GeneID" id="111241796"/>
<proteinExistence type="predicted"/>
<dbReference type="OrthoDB" id="1423440at2759"/>
<protein>
    <submittedName>
        <fullName evidence="11">Cellulose synthase-like protein E1</fullName>
    </submittedName>
</protein>
<keyword evidence="10" id="KW-1185">Reference proteome</keyword>
<dbReference type="STRING" id="3916.A0A3Q0F028"/>
<dbReference type="InterPro" id="IPR005150">
    <property type="entry name" value="Cellulose_synth"/>
</dbReference>
<evidence type="ECO:0000313" key="11">
    <source>
        <dbReference type="RefSeq" id="XP_022637400.1"/>
    </source>
</evidence>
<dbReference type="GO" id="GO:0016760">
    <property type="term" value="F:cellulose synthase (UDP-forming) activity"/>
    <property type="evidence" value="ECO:0007669"/>
    <property type="project" value="InterPro"/>
</dbReference>
<dbReference type="RefSeq" id="XP_022637400.1">
    <property type="nucleotide sequence ID" value="XM_022781679.1"/>
</dbReference>
<dbReference type="KEGG" id="vra:111241796"/>
<name>A0A3Q0F028_VIGRR</name>
<evidence type="ECO:0000256" key="5">
    <source>
        <dbReference type="ARBA" id="ARBA00022989"/>
    </source>
</evidence>
<dbReference type="GO" id="GO:0016020">
    <property type="term" value="C:membrane"/>
    <property type="evidence" value="ECO:0007669"/>
    <property type="project" value="InterPro"/>
</dbReference>
<evidence type="ECO:0000256" key="8">
    <source>
        <dbReference type="PIRSR" id="PIRSR605150-2"/>
    </source>
</evidence>
<evidence type="ECO:0000256" key="2">
    <source>
        <dbReference type="ARBA" id="ARBA00022676"/>
    </source>
</evidence>
<evidence type="ECO:0000256" key="7">
    <source>
        <dbReference type="ARBA" id="ARBA00023316"/>
    </source>
</evidence>
<dbReference type="AlphaFoldDB" id="A0A3Q0F028"/>
<keyword evidence="3" id="KW-0808">Transferase</keyword>